<reference evidence="2" key="1">
    <citation type="journal article" date="2019" name="Int. J. Syst. Evol. Microbiol.">
        <title>The Global Catalogue of Microorganisms (GCM) 10K type strain sequencing project: providing services to taxonomists for standard genome sequencing and annotation.</title>
        <authorList>
            <consortium name="The Broad Institute Genomics Platform"/>
            <consortium name="The Broad Institute Genome Sequencing Center for Infectious Disease"/>
            <person name="Wu L."/>
            <person name="Ma J."/>
        </authorList>
    </citation>
    <scope>NUCLEOTIDE SEQUENCE [LARGE SCALE GENOMIC DNA]</scope>
    <source>
        <strain evidence="2">KCTC 23984</strain>
    </source>
</reference>
<sequence length="78" mass="9030">MNDRFQANVYILITAQTTGSGGREYKLQFEGRDAFSRMNEVKQYIRQATATDDEDRKEAVEKIRLGLIPYLLKTEKAK</sequence>
<keyword evidence="2" id="KW-1185">Reference proteome</keyword>
<feature type="non-terminal residue" evidence="1">
    <location>
        <position position="78"/>
    </location>
</feature>
<name>A0ABW6C2C7_9BACT</name>
<gene>
    <name evidence="1" type="ORF">ACFS7Z_26885</name>
</gene>
<accession>A0ABW6C2C7</accession>
<evidence type="ECO:0000313" key="2">
    <source>
        <dbReference type="Proteomes" id="UP001597641"/>
    </source>
</evidence>
<organism evidence="1 2">
    <name type="scientific">Pontibacter toksunensis</name>
    <dbReference type="NCBI Taxonomy" id="1332631"/>
    <lineage>
        <taxon>Bacteria</taxon>
        <taxon>Pseudomonadati</taxon>
        <taxon>Bacteroidota</taxon>
        <taxon>Cytophagia</taxon>
        <taxon>Cytophagales</taxon>
        <taxon>Hymenobacteraceae</taxon>
        <taxon>Pontibacter</taxon>
    </lineage>
</organism>
<evidence type="ECO:0000313" key="1">
    <source>
        <dbReference type="EMBL" id="MFD3004006.1"/>
    </source>
</evidence>
<proteinExistence type="predicted"/>
<protein>
    <submittedName>
        <fullName evidence="1">Uncharacterized protein</fullName>
    </submittedName>
</protein>
<dbReference type="Proteomes" id="UP001597641">
    <property type="component" value="Unassembled WGS sequence"/>
</dbReference>
<dbReference type="EMBL" id="JBHUOX010000066">
    <property type="protein sequence ID" value="MFD3004006.1"/>
    <property type="molecule type" value="Genomic_DNA"/>
</dbReference>
<comment type="caution">
    <text evidence="1">The sequence shown here is derived from an EMBL/GenBank/DDBJ whole genome shotgun (WGS) entry which is preliminary data.</text>
</comment>